<proteinExistence type="predicted"/>
<keyword evidence="3" id="KW-1185">Reference proteome</keyword>
<name>A0A4C2A574_EUMVA</name>
<dbReference type="EMBL" id="BGZK01002730">
    <property type="protein sequence ID" value="GBP96081.1"/>
    <property type="molecule type" value="Genomic_DNA"/>
</dbReference>
<gene>
    <name evidence="2" type="ORF">EVAR_66113_1</name>
</gene>
<evidence type="ECO:0000256" key="1">
    <source>
        <dbReference type="SAM" id="MobiDB-lite"/>
    </source>
</evidence>
<dbReference type="Proteomes" id="UP000299102">
    <property type="component" value="Unassembled WGS sequence"/>
</dbReference>
<accession>A0A4C2A574</accession>
<evidence type="ECO:0000313" key="3">
    <source>
        <dbReference type="Proteomes" id="UP000299102"/>
    </source>
</evidence>
<protein>
    <submittedName>
        <fullName evidence="2">Uncharacterized protein</fullName>
    </submittedName>
</protein>
<comment type="caution">
    <text evidence="2">The sequence shown here is derived from an EMBL/GenBank/DDBJ whole genome shotgun (WGS) entry which is preliminary data.</text>
</comment>
<organism evidence="2 3">
    <name type="scientific">Eumeta variegata</name>
    <name type="common">Bagworm moth</name>
    <name type="synonym">Eumeta japonica</name>
    <dbReference type="NCBI Taxonomy" id="151549"/>
    <lineage>
        <taxon>Eukaryota</taxon>
        <taxon>Metazoa</taxon>
        <taxon>Ecdysozoa</taxon>
        <taxon>Arthropoda</taxon>
        <taxon>Hexapoda</taxon>
        <taxon>Insecta</taxon>
        <taxon>Pterygota</taxon>
        <taxon>Neoptera</taxon>
        <taxon>Endopterygota</taxon>
        <taxon>Lepidoptera</taxon>
        <taxon>Glossata</taxon>
        <taxon>Ditrysia</taxon>
        <taxon>Tineoidea</taxon>
        <taxon>Psychidae</taxon>
        <taxon>Oiketicinae</taxon>
        <taxon>Eumeta</taxon>
    </lineage>
</organism>
<sequence>MARSRVRRAHELASAGAIGVSRSRLTMSKELVFFLIQVADNGPSARPVPAPPRGRLTNSFPGRGPAGRRMQNAGPRGGLIARRDERASDRRRDGRDPRLARDGNAFPICGQF</sequence>
<reference evidence="2 3" key="1">
    <citation type="journal article" date="2019" name="Commun. Biol.">
        <title>The bagworm genome reveals a unique fibroin gene that provides high tensile strength.</title>
        <authorList>
            <person name="Kono N."/>
            <person name="Nakamura H."/>
            <person name="Ohtoshi R."/>
            <person name="Tomita M."/>
            <person name="Numata K."/>
            <person name="Arakawa K."/>
        </authorList>
    </citation>
    <scope>NUCLEOTIDE SEQUENCE [LARGE SCALE GENOMIC DNA]</scope>
</reference>
<evidence type="ECO:0000313" key="2">
    <source>
        <dbReference type="EMBL" id="GBP96081.1"/>
    </source>
</evidence>
<feature type="compositionally biased region" description="Basic and acidic residues" evidence="1">
    <location>
        <begin position="81"/>
        <end position="101"/>
    </location>
</feature>
<feature type="region of interest" description="Disordered" evidence="1">
    <location>
        <begin position="42"/>
        <end position="112"/>
    </location>
</feature>
<dbReference type="AlphaFoldDB" id="A0A4C2A574"/>